<sequence>MDPPRLTRPPKTYLKGPQDQRIWRDTSPSWPKLPPKYITSLSESVATQTEKHLFDHAPGINEKEVQTDSWATLESSAEEEDEEPIKYFGDEKWGPIRVTLTAPHITYRERL</sequence>
<keyword evidence="3" id="KW-1185">Reference proteome</keyword>
<evidence type="ECO:0000313" key="2">
    <source>
        <dbReference type="EMBL" id="KAL0130356.1"/>
    </source>
</evidence>
<evidence type="ECO:0000313" key="3">
    <source>
        <dbReference type="Proteomes" id="UP001430953"/>
    </source>
</evidence>
<comment type="caution">
    <text evidence="2">The sequence shown here is derived from an EMBL/GenBank/DDBJ whole genome shotgun (WGS) entry which is preliminary data.</text>
</comment>
<dbReference type="AlphaFoldDB" id="A0AAW2GSX9"/>
<protein>
    <submittedName>
        <fullName evidence="2">Uncharacterized protein</fullName>
    </submittedName>
</protein>
<reference evidence="2 3" key="1">
    <citation type="submission" date="2023-03" db="EMBL/GenBank/DDBJ databases">
        <title>High recombination rates correlate with genetic variation in Cardiocondyla obscurior ants.</title>
        <authorList>
            <person name="Errbii M."/>
        </authorList>
    </citation>
    <scope>NUCLEOTIDE SEQUENCE [LARGE SCALE GENOMIC DNA]</scope>
    <source>
        <strain evidence="2">Alpha-2009</strain>
        <tissue evidence="2">Whole body</tissue>
    </source>
</reference>
<name>A0AAW2GSX9_9HYME</name>
<organism evidence="2 3">
    <name type="scientific">Cardiocondyla obscurior</name>
    <dbReference type="NCBI Taxonomy" id="286306"/>
    <lineage>
        <taxon>Eukaryota</taxon>
        <taxon>Metazoa</taxon>
        <taxon>Ecdysozoa</taxon>
        <taxon>Arthropoda</taxon>
        <taxon>Hexapoda</taxon>
        <taxon>Insecta</taxon>
        <taxon>Pterygota</taxon>
        <taxon>Neoptera</taxon>
        <taxon>Endopterygota</taxon>
        <taxon>Hymenoptera</taxon>
        <taxon>Apocrita</taxon>
        <taxon>Aculeata</taxon>
        <taxon>Formicoidea</taxon>
        <taxon>Formicidae</taxon>
        <taxon>Myrmicinae</taxon>
        <taxon>Cardiocondyla</taxon>
    </lineage>
</organism>
<evidence type="ECO:0000256" key="1">
    <source>
        <dbReference type="SAM" id="MobiDB-lite"/>
    </source>
</evidence>
<dbReference type="EMBL" id="JADYXP020000002">
    <property type="protein sequence ID" value="KAL0130356.1"/>
    <property type="molecule type" value="Genomic_DNA"/>
</dbReference>
<feature type="region of interest" description="Disordered" evidence="1">
    <location>
        <begin position="1"/>
        <end position="27"/>
    </location>
</feature>
<gene>
    <name evidence="2" type="ORF">PUN28_002180</name>
</gene>
<dbReference type="Proteomes" id="UP001430953">
    <property type="component" value="Unassembled WGS sequence"/>
</dbReference>
<proteinExistence type="predicted"/>
<accession>A0AAW2GSX9</accession>